<evidence type="ECO:0000313" key="2">
    <source>
        <dbReference type="Proteomes" id="UP001260534"/>
    </source>
</evidence>
<reference evidence="1 2" key="1">
    <citation type="submission" date="2023-01" db="EMBL/GenBank/DDBJ databases">
        <title>Xanthomonas hawaiianensis sp. nov. isolated from Araceae family in Hawaii.</title>
        <authorList>
            <person name="Chunag S.-C."/>
            <person name="Dobhal S."/>
            <person name="Alvarez A."/>
            <person name="Arif M."/>
        </authorList>
    </citation>
    <scope>NUCLEOTIDE SEQUENCE [LARGE SCALE GENOMIC DNA]</scope>
    <source>
        <strain evidence="1 2">A2111</strain>
    </source>
</reference>
<gene>
    <name evidence="1" type="ORF">PNQ69_10535</name>
</gene>
<keyword evidence="2" id="KW-1185">Reference proteome</keyword>
<accession>A0ABU2I6F5</accession>
<evidence type="ECO:0000313" key="1">
    <source>
        <dbReference type="EMBL" id="MDS9993213.1"/>
    </source>
</evidence>
<dbReference type="RefSeq" id="WP_209230439.1">
    <property type="nucleotide sequence ID" value="NZ_JAGHXG010000007.1"/>
</dbReference>
<dbReference type="EMBL" id="JAQMHB010000001">
    <property type="protein sequence ID" value="MDS9993213.1"/>
    <property type="molecule type" value="Genomic_DNA"/>
</dbReference>
<dbReference type="Pfam" id="PF15428">
    <property type="entry name" value="Imm26"/>
    <property type="match status" value="1"/>
</dbReference>
<dbReference type="Proteomes" id="UP001260534">
    <property type="component" value="Unassembled WGS sequence"/>
</dbReference>
<protein>
    <submittedName>
        <fullName evidence="1">Uncharacterized protein</fullName>
    </submittedName>
</protein>
<comment type="caution">
    <text evidence="1">The sequence shown here is derived from an EMBL/GenBank/DDBJ whole genome shotgun (WGS) entry which is preliminary data.</text>
</comment>
<name>A0ABU2I6F5_9XANT</name>
<proteinExistence type="predicted"/>
<dbReference type="InterPro" id="IPR029278">
    <property type="entry name" value="Imm26"/>
</dbReference>
<organism evidence="1 2">
    <name type="scientific">Xanthomonas hawaiiensis</name>
    <dbReference type="NCBI Taxonomy" id="3003247"/>
    <lineage>
        <taxon>Bacteria</taxon>
        <taxon>Pseudomonadati</taxon>
        <taxon>Pseudomonadota</taxon>
        <taxon>Gammaproteobacteria</taxon>
        <taxon>Lysobacterales</taxon>
        <taxon>Lysobacteraceae</taxon>
        <taxon>Xanthomonas</taxon>
    </lineage>
</organism>
<sequence>MAVKYRVGDVFAIPLDTGTYALCQVLWAPQGDYRNVVGFCVLERHASTPAPGPALGQPLPVRDGDTNIRLLFTGTQKLKRGDWQIIGQAPLPGDIRDLLTFHIAGELHEGDSFVRMLSVDEYARYPSMSVLGFELVHRLLSGSQ</sequence>